<dbReference type="OrthoDB" id="9807630at2"/>
<dbReference type="InterPro" id="IPR023198">
    <property type="entry name" value="PGP-like_dom2"/>
</dbReference>
<dbReference type="PANTHER" id="PTHR43434">
    <property type="entry name" value="PHOSPHOGLYCOLATE PHOSPHATASE"/>
    <property type="match status" value="1"/>
</dbReference>
<protein>
    <submittedName>
        <fullName evidence="1">Phosphoglycolate phosphatase</fullName>
    </submittedName>
</protein>
<dbReference type="InterPro" id="IPR050155">
    <property type="entry name" value="HAD-like_hydrolase_sf"/>
</dbReference>
<dbReference type="SFLD" id="SFLDG01129">
    <property type="entry name" value="C1.5:_HAD__Beta-PGM__Phosphata"/>
    <property type="match status" value="1"/>
</dbReference>
<dbReference type="SUPFAM" id="SSF56784">
    <property type="entry name" value="HAD-like"/>
    <property type="match status" value="1"/>
</dbReference>
<keyword evidence="2" id="KW-1185">Reference proteome</keyword>
<dbReference type="Proteomes" id="UP000184251">
    <property type="component" value="Unassembled WGS sequence"/>
</dbReference>
<dbReference type="SFLD" id="SFLDS00003">
    <property type="entry name" value="Haloacid_Dehalogenase"/>
    <property type="match status" value="1"/>
</dbReference>
<dbReference type="RefSeq" id="WP_073269443.1">
    <property type="nucleotide sequence ID" value="NZ_FQTU01000002.1"/>
</dbReference>
<dbReference type="STRING" id="1120975.SAMN02746064_00441"/>
<dbReference type="NCBIfam" id="TIGR01549">
    <property type="entry name" value="HAD-SF-IA-v1"/>
    <property type="match status" value="1"/>
</dbReference>
<dbReference type="InterPro" id="IPR036412">
    <property type="entry name" value="HAD-like_sf"/>
</dbReference>
<dbReference type="EMBL" id="FQTU01000002">
    <property type="protein sequence ID" value="SHE41761.1"/>
    <property type="molecule type" value="Genomic_DNA"/>
</dbReference>
<gene>
    <name evidence="1" type="ORF">SAMN02746064_00441</name>
</gene>
<dbReference type="Gene3D" id="3.40.50.1000">
    <property type="entry name" value="HAD superfamily/HAD-like"/>
    <property type="match status" value="1"/>
</dbReference>
<dbReference type="InterPro" id="IPR006439">
    <property type="entry name" value="HAD-SF_hydro_IA"/>
</dbReference>
<reference evidence="1 2" key="1">
    <citation type="submission" date="2016-11" db="EMBL/GenBank/DDBJ databases">
        <authorList>
            <person name="Jaros S."/>
            <person name="Januszkiewicz K."/>
            <person name="Wedrychowicz H."/>
        </authorList>
    </citation>
    <scope>NUCLEOTIDE SEQUENCE [LARGE SCALE GENOMIC DNA]</scope>
    <source>
        <strain evidence="1 2">DSM 14828</strain>
    </source>
</reference>
<dbReference type="Pfam" id="PF13419">
    <property type="entry name" value="HAD_2"/>
    <property type="match status" value="1"/>
</dbReference>
<dbReference type="GO" id="GO:0008967">
    <property type="term" value="F:phosphoglycolate phosphatase activity"/>
    <property type="evidence" value="ECO:0007669"/>
    <property type="project" value="TreeGrafter"/>
</dbReference>
<dbReference type="PANTHER" id="PTHR43434:SF13">
    <property type="entry name" value="PHOSPHOGLYCOLATE PHOSPHATASE"/>
    <property type="match status" value="1"/>
</dbReference>
<proteinExistence type="predicted"/>
<evidence type="ECO:0000313" key="2">
    <source>
        <dbReference type="Proteomes" id="UP000184251"/>
    </source>
</evidence>
<dbReference type="AlphaFoldDB" id="A0A1M4TBD6"/>
<name>A0A1M4TBD6_9FIRM</name>
<dbReference type="InterPro" id="IPR023214">
    <property type="entry name" value="HAD_sf"/>
</dbReference>
<evidence type="ECO:0000313" key="1">
    <source>
        <dbReference type="EMBL" id="SHE41761.1"/>
    </source>
</evidence>
<dbReference type="GO" id="GO:0005829">
    <property type="term" value="C:cytosol"/>
    <property type="evidence" value="ECO:0007669"/>
    <property type="project" value="TreeGrafter"/>
</dbReference>
<dbReference type="GO" id="GO:0006281">
    <property type="term" value="P:DNA repair"/>
    <property type="evidence" value="ECO:0007669"/>
    <property type="project" value="TreeGrafter"/>
</dbReference>
<dbReference type="Gene3D" id="1.10.150.240">
    <property type="entry name" value="Putative phosphatase, domain 2"/>
    <property type="match status" value="1"/>
</dbReference>
<accession>A0A1M4TBD6</accession>
<organism evidence="1 2">
    <name type="scientific">Alkalibacter saccharofermentans DSM 14828</name>
    <dbReference type="NCBI Taxonomy" id="1120975"/>
    <lineage>
        <taxon>Bacteria</taxon>
        <taxon>Bacillati</taxon>
        <taxon>Bacillota</taxon>
        <taxon>Clostridia</taxon>
        <taxon>Eubacteriales</taxon>
        <taxon>Eubacteriaceae</taxon>
        <taxon>Alkalibacter</taxon>
    </lineage>
</organism>
<dbReference type="InterPro" id="IPR041492">
    <property type="entry name" value="HAD_2"/>
</dbReference>
<sequence>MAFQCVIFDFDGTLADTEERALYIYNSLAEKYSYKSITREELHKIKHLNIKEIIETVEIPLKKLPKIIKHGQKLLKNEMHTIKPFDEKLEEILIELKERVKVMGIITSNSNRNVKAFMRNQNIDCFDFIESSPLMSKEIKISSTARKYSIPKSDILYVGDESRDIAACKKAGVKCAAVTWGYNYPEALLKESPDYMIDDLTSLIEIVG</sequence>